<dbReference type="EMBL" id="GBXM01088761">
    <property type="protein sequence ID" value="JAH19816.1"/>
    <property type="molecule type" value="Transcribed_RNA"/>
</dbReference>
<dbReference type="AlphaFoldDB" id="A0A0E9QSA1"/>
<reference evidence="1" key="1">
    <citation type="submission" date="2014-11" db="EMBL/GenBank/DDBJ databases">
        <authorList>
            <person name="Amaro Gonzalez C."/>
        </authorList>
    </citation>
    <scope>NUCLEOTIDE SEQUENCE</scope>
</reference>
<name>A0A0E9QSA1_ANGAN</name>
<reference evidence="1" key="2">
    <citation type="journal article" date="2015" name="Fish Shellfish Immunol.">
        <title>Early steps in the European eel (Anguilla anguilla)-Vibrio vulnificus interaction in the gills: Role of the RtxA13 toxin.</title>
        <authorList>
            <person name="Callol A."/>
            <person name="Pajuelo D."/>
            <person name="Ebbesson L."/>
            <person name="Teles M."/>
            <person name="MacKenzie S."/>
            <person name="Amaro C."/>
        </authorList>
    </citation>
    <scope>NUCLEOTIDE SEQUENCE</scope>
</reference>
<organism evidence="1">
    <name type="scientific">Anguilla anguilla</name>
    <name type="common">European freshwater eel</name>
    <name type="synonym">Muraena anguilla</name>
    <dbReference type="NCBI Taxonomy" id="7936"/>
    <lineage>
        <taxon>Eukaryota</taxon>
        <taxon>Metazoa</taxon>
        <taxon>Chordata</taxon>
        <taxon>Craniata</taxon>
        <taxon>Vertebrata</taxon>
        <taxon>Euteleostomi</taxon>
        <taxon>Actinopterygii</taxon>
        <taxon>Neopterygii</taxon>
        <taxon>Teleostei</taxon>
        <taxon>Anguilliformes</taxon>
        <taxon>Anguillidae</taxon>
        <taxon>Anguilla</taxon>
    </lineage>
</organism>
<proteinExistence type="predicted"/>
<sequence>MSSVSIAEFTHLLPVFEIVKCLRCSLA</sequence>
<accession>A0A0E9QSA1</accession>
<evidence type="ECO:0000313" key="1">
    <source>
        <dbReference type="EMBL" id="JAH19816.1"/>
    </source>
</evidence>
<protein>
    <submittedName>
        <fullName evidence="1">Uncharacterized protein</fullName>
    </submittedName>
</protein>